<dbReference type="SMART" id="SM00744">
    <property type="entry name" value="RINGv"/>
    <property type="match status" value="1"/>
</dbReference>
<dbReference type="GO" id="GO:0004842">
    <property type="term" value="F:ubiquitin-protein transferase activity"/>
    <property type="evidence" value="ECO:0007669"/>
    <property type="project" value="TreeGrafter"/>
</dbReference>
<keyword evidence="7" id="KW-0862">Zinc</keyword>
<keyword evidence="2" id="KW-0808">Transferase</keyword>
<keyword evidence="4" id="KW-0479">Metal-binding</keyword>
<evidence type="ECO:0000256" key="11">
    <source>
        <dbReference type="SAM" id="Phobius"/>
    </source>
</evidence>
<dbReference type="AlphaFoldDB" id="A0A0A9YYW6"/>
<feature type="transmembrane region" description="Helical" evidence="11">
    <location>
        <begin position="404"/>
        <end position="423"/>
    </location>
</feature>
<feature type="domain" description="RING-CH-type" evidence="12">
    <location>
        <begin position="270"/>
        <end position="328"/>
    </location>
</feature>
<evidence type="ECO:0000256" key="4">
    <source>
        <dbReference type="ARBA" id="ARBA00022723"/>
    </source>
</evidence>
<dbReference type="SUPFAM" id="SSF57850">
    <property type="entry name" value="RING/U-box"/>
    <property type="match status" value="1"/>
</dbReference>
<protein>
    <submittedName>
        <fullName evidence="13">E3 ubiquitin-protein ligase MARCH2</fullName>
    </submittedName>
</protein>
<feature type="compositionally biased region" description="Basic and acidic residues" evidence="10">
    <location>
        <begin position="10"/>
        <end position="31"/>
    </location>
</feature>
<evidence type="ECO:0000256" key="3">
    <source>
        <dbReference type="ARBA" id="ARBA00022692"/>
    </source>
</evidence>
<evidence type="ECO:0000256" key="8">
    <source>
        <dbReference type="ARBA" id="ARBA00022989"/>
    </source>
</evidence>
<dbReference type="PROSITE" id="PS51292">
    <property type="entry name" value="ZF_RING_CH"/>
    <property type="match status" value="1"/>
</dbReference>
<evidence type="ECO:0000256" key="1">
    <source>
        <dbReference type="ARBA" id="ARBA00004141"/>
    </source>
</evidence>
<evidence type="ECO:0000256" key="9">
    <source>
        <dbReference type="ARBA" id="ARBA00023136"/>
    </source>
</evidence>
<dbReference type="InterPro" id="IPR013083">
    <property type="entry name" value="Znf_RING/FYVE/PHD"/>
</dbReference>
<keyword evidence="6" id="KW-0833">Ubl conjugation pathway</keyword>
<dbReference type="Pfam" id="PF12906">
    <property type="entry name" value="RINGv"/>
    <property type="match status" value="1"/>
</dbReference>
<dbReference type="PANTHER" id="PTHR46065">
    <property type="entry name" value="E3 UBIQUITIN-PROTEIN LIGASE MARCH 2/3 FAMILY MEMBER"/>
    <property type="match status" value="1"/>
</dbReference>
<keyword evidence="8 11" id="KW-1133">Transmembrane helix</keyword>
<reference evidence="13" key="2">
    <citation type="submission" date="2014-07" db="EMBL/GenBank/DDBJ databases">
        <authorList>
            <person name="Hull J."/>
        </authorList>
    </citation>
    <scope>NUCLEOTIDE SEQUENCE</scope>
</reference>
<keyword evidence="5" id="KW-0863">Zinc-finger</keyword>
<evidence type="ECO:0000256" key="7">
    <source>
        <dbReference type="ARBA" id="ARBA00022833"/>
    </source>
</evidence>
<keyword evidence="3 11" id="KW-0812">Transmembrane</keyword>
<evidence type="ECO:0000259" key="12">
    <source>
        <dbReference type="PROSITE" id="PS51292"/>
    </source>
</evidence>
<dbReference type="GO" id="GO:0008270">
    <property type="term" value="F:zinc ion binding"/>
    <property type="evidence" value="ECO:0007669"/>
    <property type="project" value="UniProtKB-KW"/>
</dbReference>
<evidence type="ECO:0000256" key="10">
    <source>
        <dbReference type="SAM" id="MobiDB-lite"/>
    </source>
</evidence>
<feature type="compositionally biased region" description="Basic and acidic residues" evidence="10">
    <location>
        <begin position="50"/>
        <end position="60"/>
    </location>
</feature>
<organism evidence="13">
    <name type="scientific">Lygus hesperus</name>
    <name type="common">Western plant bug</name>
    <dbReference type="NCBI Taxonomy" id="30085"/>
    <lineage>
        <taxon>Eukaryota</taxon>
        <taxon>Metazoa</taxon>
        <taxon>Ecdysozoa</taxon>
        <taxon>Arthropoda</taxon>
        <taxon>Hexapoda</taxon>
        <taxon>Insecta</taxon>
        <taxon>Pterygota</taxon>
        <taxon>Neoptera</taxon>
        <taxon>Paraneoptera</taxon>
        <taxon>Hemiptera</taxon>
        <taxon>Heteroptera</taxon>
        <taxon>Panheteroptera</taxon>
        <taxon>Cimicomorpha</taxon>
        <taxon>Miridae</taxon>
        <taxon>Mirini</taxon>
        <taxon>Lygus</taxon>
    </lineage>
</organism>
<gene>
    <name evidence="13" type="primary">march2_0</name>
    <name evidence="13" type="ORF">CM83_42649</name>
</gene>
<feature type="region of interest" description="Disordered" evidence="10">
    <location>
        <begin position="1"/>
        <end position="79"/>
    </location>
</feature>
<feature type="compositionally biased region" description="Polar residues" evidence="10">
    <location>
        <begin position="32"/>
        <end position="47"/>
    </location>
</feature>
<evidence type="ECO:0000313" key="13">
    <source>
        <dbReference type="EMBL" id="JAG36293.1"/>
    </source>
</evidence>
<reference evidence="13" key="1">
    <citation type="journal article" date="2014" name="PLoS ONE">
        <title>Transcriptome-Based Identification of ABC Transporters in the Western Tarnished Plant Bug Lygus hesperus.</title>
        <authorList>
            <person name="Hull J.J."/>
            <person name="Chaney K."/>
            <person name="Geib S.M."/>
            <person name="Fabrick J.A."/>
            <person name="Brent C.S."/>
            <person name="Walsh D."/>
            <person name="Lavine L.C."/>
        </authorList>
    </citation>
    <scope>NUCLEOTIDE SEQUENCE</scope>
</reference>
<dbReference type="InterPro" id="IPR011016">
    <property type="entry name" value="Znf_RING-CH"/>
</dbReference>
<feature type="non-terminal residue" evidence="13">
    <location>
        <position position="1"/>
    </location>
</feature>
<dbReference type="EMBL" id="GBHO01007311">
    <property type="protein sequence ID" value="JAG36293.1"/>
    <property type="molecule type" value="Transcribed_RNA"/>
</dbReference>
<sequence length="457" mass="52225">SRKKNVQPETDYKKNVMRCSQEDLIKDDRNDSLSYSNLNEDQKTPNMFSKGDDRSSEDLSKSSNDPSKTPNDRTAFKLSRKSRFLEMEDSFSNLINDVTSPPERPKTGSGRKTKFRYKVLQREKVPRKHRIPEIFNAILKEIGSISLKNQETSESQRAPSPRKPKIKTLAEVLESEESLITAEYTIPRSMIKKEAIDRLQTLIDRLQGCSVVPEAQTDLTRGRSIGSGLREFASAGSKDAVEWKAPERLPATLSYYTTVIDDPSNIDASSSMLSGPICRICHGRHGTLVKPCRCRGTLAYVHVECLQVWLTEKEVNFCELCNYTFRVIHVPEYKIIPSIGFWYKFAATNHQKRMIMVDLTLGIVLLPFLIFLTIFVRSLTCNETIECDEDEEFEDNMLWHFGQATLKVATFLVILSYIVGVFVRINHHLSAWFSWYVNKNVTIVLEDRIRSGGDEAD</sequence>
<dbReference type="GO" id="GO:0016567">
    <property type="term" value="P:protein ubiquitination"/>
    <property type="evidence" value="ECO:0007669"/>
    <property type="project" value="TreeGrafter"/>
</dbReference>
<proteinExistence type="predicted"/>
<evidence type="ECO:0000256" key="5">
    <source>
        <dbReference type="ARBA" id="ARBA00022771"/>
    </source>
</evidence>
<evidence type="ECO:0000256" key="2">
    <source>
        <dbReference type="ARBA" id="ARBA00022679"/>
    </source>
</evidence>
<accession>A0A0A9YYW6</accession>
<name>A0A0A9YYW6_LYGHE</name>
<evidence type="ECO:0000256" key="6">
    <source>
        <dbReference type="ARBA" id="ARBA00022786"/>
    </source>
</evidence>
<comment type="subcellular location">
    <subcellularLocation>
        <location evidence="1">Membrane</location>
        <topology evidence="1">Multi-pass membrane protein</topology>
    </subcellularLocation>
</comment>
<dbReference type="GO" id="GO:0016020">
    <property type="term" value="C:membrane"/>
    <property type="evidence" value="ECO:0007669"/>
    <property type="project" value="UniProtKB-SubCell"/>
</dbReference>
<dbReference type="PANTHER" id="PTHR46065:SF3">
    <property type="entry name" value="FI20425P1"/>
    <property type="match status" value="1"/>
</dbReference>
<feature type="transmembrane region" description="Helical" evidence="11">
    <location>
        <begin position="354"/>
        <end position="376"/>
    </location>
</feature>
<dbReference type="Gene3D" id="3.30.40.10">
    <property type="entry name" value="Zinc/RING finger domain, C3HC4 (zinc finger)"/>
    <property type="match status" value="1"/>
</dbReference>
<keyword evidence="9 11" id="KW-0472">Membrane</keyword>